<feature type="compositionally biased region" description="Basic and acidic residues" evidence="1">
    <location>
        <begin position="116"/>
        <end position="125"/>
    </location>
</feature>
<reference evidence="2" key="1">
    <citation type="journal article" date="2015" name="Nature">
        <title>Complex archaea that bridge the gap between prokaryotes and eukaryotes.</title>
        <authorList>
            <person name="Spang A."/>
            <person name="Saw J.H."/>
            <person name="Jorgensen S.L."/>
            <person name="Zaremba-Niedzwiedzka K."/>
            <person name="Martijn J."/>
            <person name="Lind A.E."/>
            <person name="van Eijk R."/>
            <person name="Schleper C."/>
            <person name="Guy L."/>
            <person name="Ettema T.J."/>
        </authorList>
    </citation>
    <scope>NUCLEOTIDE SEQUENCE</scope>
</reference>
<name>A0A0F9XCC5_9ZZZZ</name>
<dbReference type="EMBL" id="LAZR01000119">
    <property type="protein sequence ID" value="KKN89363.1"/>
    <property type="molecule type" value="Genomic_DNA"/>
</dbReference>
<evidence type="ECO:0000256" key="1">
    <source>
        <dbReference type="SAM" id="MobiDB-lite"/>
    </source>
</evidence>
<sequence length="154" mass="17083">MTKRQLIDEIRQTNPSAGPDFLSQFDQTDLLAYLRNLSSLNIPHPAPAPVRYVSHFRSSAPQPAPVEVAPDALPCPAAKPRWKPRRDEVRRFFAGPRVAAEMPELLPVETVAAAAIERERPDLHTPTEQPQPVAAATTVDDSPSSNIEQESWLF</sequence>
<feature type="region of interest" description="Disordered" evidence="1">
    <location>
        <begin position="116"/>
        <end position="154"/>
    </location>
</feature>
<gene>
    <name evidence="2" type="ORF">LCGC14_0238700</name>
</gene>
<protein>
    <submittedName>
        <fullName evidence="2">Uncharacterized protein</fullName>
    </submittedName>
</protein>
<dbReference type="AlphaFoldDB" id="A0A0F9XCC5"/>
<comment type="caution">
    <text evidence="2">The sequence shown here is derived from an EMBL/GenBank/DDBJ whole genome shotgun (WGS) entry which is preliminary data.</text>
</comment>
<evidence type="ECO:0000313" key="2">
    <source>
        <dbReference type="EMBL" id="KKN89363.1"/>
    </source>
</evidence>
<organism evidence="2">
    <name type="scientific">marine sediment metagenome</name>
    <dbReference type="NCBI Taxonomy" id="412755"/>
    <lineage>
        <taxon>unclassified sequences</taxon>
        <taxon>metagenomes</taxon>
        <taxon>ecological metagenomes</taxon>
    </lineage>
</organism>
<proteinExistence type="predicted"/>
<feature type="compositionally biased region" description="Polar residues" evidence="1">
    <location>
        <begin position="139"/>
        <end position="154"/>
    </location>
</feature>
<accession>A0A0F9XCC5</accession>